<feature type="disulfide bond" evidence="2">
    <location>
        <begin position="367"/>
        <end position="377"/>
    </location>
</feature>
<feature type="domain" description="EGF-like" evidence="5">
    <location>
        <begin position="3567"/>
        <end position="3602"/>
    </location>
</feature>
<comment type="caution">
    <text evidence="7">The sequence shown here is derived from an EMBL/GenBank/DDBJ whole genome shotgun (WGS) entry which is preliminary data.</text>
</comment>
<feature type="disulfide bond" evidence="2">
    <location>
        <begin position="2447"/>
        <end position="2457"/>
    </location>
</feature>
<gene>
    <name evidence="7" type="ORF">GE061_002224</name>
</gene>
<feature type="domain" description="EGF-like" evidence="5">
    <location>
        <begin position="1589"/>
        <end position="1626"/>
    </location>
</feature>
<feature type="domain" description="EGF-like" evidence="5">
    <location>
        <begin position="94"/>
        <end position="132"/>
    </location>
</feature>
<comment type="caution">
    <text evidence="2">Lacks conserved residue(s) required for the propagation of feature annotation.</text>
</comment>
<dbReference type="SUPFAM" id="SSF57184">
    <property type="entry name" value="Growth factor receptor domain"/>
    <property type="match status" value="3"/>
</dbReference>
<feature type="domain" description="EGF-like" evidence="5">
    <location>
        <begin position="844"/>
        <end position="881"/>
    </location>
</feature>
<feature type="disulfide bond" evidence="2">
    <location>
        <begin position="1592"/>
        <end position="1602"/>
    </location>
</feature>
<feature type="disulfide bond" evidence="2">
    <location>
        <begin position="156"/>
        <end position="166"/>
    </location>
</feature>
<dbReference type="SMART" id="SM00274">
    <property type="entry name" value="FOLN"/>
    <property type="match status" value="29"/>
</dbReference>
<name>A0A8S9X681_APOLU</name>
<feature type="disulfide bond" evidence="2">
    <location>
        <begin position="954"/>
        <end position="964"/>
    </location>
</feature>
<feature type="disulfide bond" evidence="2">
    <location>
        <begin position="2557"/>
        <end position="2567"/>
    </location>
</feature>
<keyword evidence="4" id="KW-0812">Transmembrane</keyword>
<feature type="disulfide bond" evidence="2">
    <location>
        <begin position="1279"/>
        <end position="1289"/>
    </location>
</feature>
<feature type="domain" description="EGF-like" evidence="5">
    <location>
        <begin position="3896"/>
        <end position="3935"/>
    </location>
</feature>
<evidence type="ECO:0000256" key="1">
    <source>
        <dbReference type="ARBA" id="ARBA00023157"/>
    </source>
</evidence>
<accession>A0A8S9X681</accession>
<feature type="domain" description="EGF-like" evidence="5">
    <location>
        <begin position="1276"/>
        <end position="1313"/>
    </location>
</feature>
<dbReference type="OrthoDB" id="4405280at2759"/>
<feature type="disulfide bond" evidence="2">
    <location>
        <begin position="847"/>
        <end position="857"/>
    </location>
</feature>
<feature type="domain" description="EGF-like" evidence="5">
    <location>
        <begin position="2062"/>
        <end position="2100"/>
    </location>
</feature>
<dbReference type="PROSITE" id="PS50026">
    <property type="entry name" value="EGF_3"/>
    <property type="match status" value="42"/>
</dbReference>
<dbReference type="SMART" id="SM00241">
    <property type="entry name" value="ZP"/>
    <property type="match status" value="1"/>
</dbReference>
<feature type="domain" description="EGF-like" evidence="5">
    <location>
        <begin position="2385"/>
        <end position="2423"/>
    </location>
</feature>
<feature type="disulfide bond" evidence="2">
    <location>
        <begin position="692"/>
        <end position="702"/>
    </location>
</feature>
<protein>
    <recommendedName>
        <fullName evidence="9">EGF-like domain-containing protein</fullName>
    </recommendedName>
</protein>
<feature type="disulfide bond" evidence="2">
    <location>
        <begin position="1807"/>
        <end position="1817"/>
    </location>
</feature>
<feature type="region of interest" description="Disordered" evidence="3">
    <location>
        <begin position="5215"/>
        <end position="5243"/>
    </location>
</feature>
<proteinExistence type="predicted"/>
<evidence type="ECO:0000256" key="2">
    <source>
        <dbReference type="PROSITE-ProRule" id="PRU00076"/>
    </source>
</evidence>
<feature type="domain" description="EGF-like" evidence="5">
    <location>
        <begin position="1107"/>
        <end position="1145"/>
    </location>
</feature>
<feature type="domain" description="EGF-like" evidence="5">
    <location>
        <begin position="153"/>
        <end position="190"/>
    </location>
</feature>
<dbReference type="PANTHER" id="PTHR22963">
    <property type="entry name" value="ENDOGLIN-RELATED"/>
    <property type="match status" value="1"/>
</dbReference>
<feature type="domain" description="EGF-like" evidence="5">
    <location>
        <begin position="2228"/>
        <end position="2265"/>
    </location>
</feature>
<keyword evidence="2" id="KW-0245">EGF-like domain</keyword>
<dbReference type="Pfam" id="PF21164">
    <property type="entry name" value="Dumpy_DPY"/>
    <property type="match status" value="35"/>
</dbReference>
<dbReference type="SMART" id="SM00179">
    <property type="entry name" value="EGF_CA"/>
    <property type="match status" value="18"/>
</dbReference>
<feature type="disulfide bond" evidence="2">
    <location>
        <begin position="582"/>
        <end position="592"/>
    </location>
</feature>
<reference evidence="7" key="1">
    <citation type="journal article" date="2021" name="Mol. Ecol. Resour.">
        <title>Apolygus lucorum genome provides insights into omnivorousness and mesophyll feeding.</title>
        <authorList>
            <person name="Liu Y."/>
            <person name="Liu H."/>
            <person name="Wang H."/>
            <person name="Huang T."/>
            <person name="Liu B."/>
            <person name="Yang B."/>
            <person name="Yin L."/>
            <person name="Li B."/>
            <person name="Zhang Y."/>
            <person name="Zhang S."/>
            <person name="Jiang F."/>
            <person name="Zhang X."/>
            <person name="Ren Y."/>
            <person name="Wang B."/>
            <person name="Wang S."/>
            <person name="Lu Y."/>
            <person name="Wu K."/>
            <person name="Fan W."/>
            <person name="Wang G."/>
        </authorList>
    </citation>
    <scope>NUCLEOTIDE SEQUENCE</scope>
    <source>
        <strain evidence="7">12Hb</strain>
    </source>
</reference>
<keyword evidence="4" id="KW-0472">Membrane</keyword>
<feature type="domain" description="EGF-like" evidence="5">
    <location>
        <begin position="2554"/>
        <end position="2591"/>
    </location>
</feature>
<feature type="domain" description="EGF-like" evidence="5">
    <location>
        <begin position="4280"/>
        <end position="4319"/>
    </location>
</feature>
<dbReference type="Proteomes" id="UP000466442">
    <property type="component" value="Unassembled WGS sequence"/>
</dbReference>
<feature type="domain" description="EGF-like" evidence="5">
    <location>
        <begin position="2702"/>
        <end position="2740"/>
    </location>
</feature>
<evidence type="ECO:0000313" key="8">
    <source>
        <dbReference type="Proteomes" id="UP000466442"/>
    </source>
</evidence>
<feature type="domain" description="EGF-like" evidence="5">
    <location>
        <begin position="520"/>
        <end position="558"/>
    </location>
</feature>
<dbReference type="PROSITE" id="PS51034">
    <property type="entry name" value="ZP_2"/>
    <property type="match status" value="1"/>
</dbReference>
<feature type="domain" description="EGF-like" evidence="5">
    <location>
        <begin position="364"/>
        <end position="398"/>
    </location>
</feature>
<feature type="domain" description="EGF-like" evidence="5">
    <location>
        <begin position="951"/>
        <end position="988"/>
    </location>
</feature>
<feature type="domain" description="EGF-like" evidence="5">
    <location>
        <begin position="1636"/>
        <end position="1675"/>
    </location>
</feature>
<feature type="domain" description="EGF-like" evidence="5">
    <location>
        <begin position="1217"/>
        <end position="1255"/>
    </location>
</feature>
<dbReference type="SUPFAM" id="SSF90148">
    <property type="entry name" value="DPY module"/>
    <property type="match status" value="24"/>
</dbReference>
<evidence type="ECO:0000259" key="5">
    <source>
        <dbReference type="PROSITE" id="PS50026"/>
    </source>
</evidence>
<evidence type="ECO:0008006" key="9">
    <source>
        <dbReference type="Google" id="ProtNLM"/>
    </source>
</evidence>
<feature type="domain" description="EGF-like" evidence="5">
    <location>
        <begin position="1424"/>
        <end position="1462"/>
    </location>
</feature>
<evidence type="ECO:0000313" key="7">
    <source>
        <dbReference type="EMBL" id="KAF6203888.1"/>
    </source>
</evidence>
<feature type="domain" description="EGF-like" evidence="5">
    <location>
        <begin position="305"/>
        <end position="343"/>
    </location>
</feature>
<keyword evidence="1 2" id="KW-1015">Disulfide bond</keyword>
<evidence type="ECO:0000256" key="4">
    <source>
        <dbReference type="SAM" id="Phobius"/>
    </source>
</evidence>
<feature type="disulfide bond" evidence="2">
    <location>
        <begin position="1169"/>
        <end position="1179"/>
    </location>
</feature>
<dbReference type="SMART" id="SM00286">
    <property type="entry name" value="PTI"/>
    <property type="match status" value="15"/>
</dbReference>
<dbReference type="EMBL" id="WIXP02000010">
    <property type="protein sequence ID" value="KAF6203888.1"/>
    <property type="molecule type" value="Genomic_DNA"/>
</dbReference>
<dbReference type="SMART" id="SM00181">
    <property type="entry name" value="EGF"/>
    <property type="match status" value="83"/>
</dbReference>
<feature type="domain" description="ZP" evidence="6">
    <location>
        <begin position="4866"/>
        <end position="5108"/>
    </location>
</feature>
<dbReference type="InterPro" id="IPR001881">
    <property type="entry name" value="EGF-like_Ca-bd_dom"/>
</dbReference>
<feature type="domain" description="EGF-like" evidence="5">
    <location>
        <begin position="3828"/>
        <end position="3866"/>
    </location>
</feature>
<feature type="domain" description="EGF-like" evidence="5">
    <location>
        <begin position="412"/>
        <end position="451"/>
    </location>
</feature>
<feature type="domain" description="EGF-like" evidence="5">
    <location>
        <begin position="892"/>
        <end position="930"/>
    </location>
</feature>
<feature type="domain" description="EGF-like" evidence="5">
    <location>
        <begin position="2121"/>
        <end position="2158"/>
    </location>
</feature>
<dbReference type="InterPro" id="IPR003645">
    <property type="entry name" value="Fol_N"/>
</dbReference>
<feature type="domain" description="EGF-like" evidence="5">
    <location>
        <begin position="689"/>
        <end position="726"/>
    </location>
</feature>
<organism evidence="7 8">
    <name type="scientific">Apolygus lucorum</name>
    <name type="common">Small green plant bug</name>
    <name type="synonym">Lygocoris lucorum</name>
    <dbReference type="NCBI Taxonomy" id="248454"/>
    <lineage>
        <taxon>Eukaryota</taxon>
        <taxon>Metazoa</taxon>
        <taxon>Ecdysozoa</taxon>
        <taxon>Arthropoda</taxon>
        <taxon>Hexapoda</taxon>
        <taxon>Insecta</taxon>
        <taxon>Pterygota</taxon>
        <taxon>Neoptera</taxon>
        <taxon>Paraneoptera</taxon>
        <taxon>Hemiptera</taxon>
        <taxon>Heteroptera</taxon>
        <taxon>Panheteroptera</taxon>
        <taxon>Cimicomorpha</taxon>
        <taxon>Miridae</taxon>
        <taxon>Mirini</taxon>
        <taxon>Apolygus</taxon>
    </lineage>
</organism>
<feature type="domain" description="EGF-like" evidence="5">
    <location>
        <begin position="2495"/>
        <end position="2533"/>
    </location>
</feature>
<dbReference type="GO" id="GO:0005509">
    <property type="term" value="F:calcium ion binding"/>
    <property type="evidence" value="ECO:0007669"/>
    <property type="project" value="InterPro"/>
</dbReference>
<feature type="domain" description="EGF-like" evidence="5">
    <location>
        <begin position="3025"/>
        <end position="3061"/>
    </location>
</feature>
<feature type="domain" description="EGF-like" evidence="5">
    <location>
        <begin position="998"/>
        <end position="1037"/>
    </location>
</feature>
<feature type="domain" description="EGF-like" evidence="5">
    <location>
        <begin position="630"/>
        <end position="668"/>
    </location>
</feature>
<feature type="domain" description="EGF-like" evidence="5">
    <location>
        <begin position="1855"/>
        <end position="1893"/>
    </location>
</feature>
<dbReference type="InterPro" id="IPR001507">
    <property type="entry name" value="ZP_dom"/>
</dbReference>
<feature type="domain" description="EGF-like" evidence="5">
    <location>
        <begin position="3500"/>
        <end position="3539"/>
    </location>
</feature>
<feature type="domain" description="EGF-like" evidence="5">
    <location>
        <begin position="1804"/>
        <end position="1841"/>
    </location>
</feature>
<feature type="transmembrane region" description="Helical" evidence="4">
    <location>
        <begin position="5178"/>
        <end position="5206"/>
    </location>
</feature>
<feature type="domain" description="EGF-like" evidence="5">
    <location>
        <begin position="4019"/>
        <end position="4058"/>
    </location>
</feature>
<keyword evidence="8" id="KW-1185">Reference proteome</keyword>
<feature type="domain" description="EGF-like" evidence="5">
    <location>
        <begin position="579"/>
        <end position="616"/>
    </location>
</feature>
<dbReference type="PANTHER" id="PTHR22963:SF39">
    <property type="entry name" value="DUMPY"/>
    <property type="match status" value="1"/>
</dbReference>
<feature type="non-terminal residue" evidence="7">
    <location>
        <position position="1"/>
    </location>
</feature>
<dbReference type="PROSITE" id="PS01186">
    <property type="entry name" value="EGF_2"/>
    <property type="match status" value="27"/>
</dbReference>
<sequence length="5243" mass="556109">DPVPQERPTPCEPSPCGANAICREQNGAGSCSCISEYIGNPYEGCRPECVINTDCPTNKACMRNKCQDPCPGTCGQNAECQSTPPPVIESAPPPQNPCIPSPCGPYSQCRDAGGVPSCTCLPEYTGAPPNCRPECSINPDCSSNMACMKEKCRDPCPGSCGANALCNVFSHTPICTCPEGYTGDPFTNCFPKPPPTEPLEADPCNPSPCGPNAECSDGVCTCLPEYQGDPYRGCRPECVLNTDCPRDKACQRNKCKDPCPGTCGQGARCEVLNHIPMCVCPPGTTGNAFIECRPIPAAELPPAPPTNPCIPSPCGPNAQCKVAGESPSCSCLPDFLGAPPNCRPECISNSECSSHLACINQKCKDPCPGLCATNAICRVVSHTPQCLCTEGYTGDPFSQCFPKQSDPVIQETTNPCNPSPCGANAICREQNGAGSCSCLLEYVGNPYEGCRPECIINTDCPSTLACIRNKCQDPCPGTCGQNAECHVVNHLPSCTCIVGYTGDPFRYCNIIPQQAPPVEAVNPCNPSPCGPNSQCRENNGQAICSCLPTYIGTPPGCRPECVVSSECASNRACLNQKCVDPCPGTCGRNAQCQVINHSPICSCQRGFTGDPFSQCRPIPPPPPPPQVPQYVNPCVPSPCGPFSECRDIGGSPSCICLPQYLGAPPNCHPECAINADCRSNLACIKEKCRDPCPGSCGIGAVCNVINHTPVCVCPEGYTGDPFTNCVPKPPPIEPVEADDPCNPSPCGPNAQCNDGVCTCLPEFQGDPYSGCRPECVLNNDCPRNKACIRNKCLDPCPGTCGQNAQCDVINHIPVCRCPDKMSGNPFIQCVPMAANEACSNQKCINPCIGTCGVGARCEVINHNPICSCPPRYSGDPFIRCLQIPPPPVQQAPTNPCSPSPCGPNAQCRAVGDSPSCSCLPDFQGTPPNCRPECVSNSECPSHLACINQKCKDPCPGTCGAEALCKVVSHTPQCNCPEGYTGNPFSICTLRLPDPVQERPTPCQPSPCGANAVCREQNGAGSCSCLPDFIGNPYEGCRPECVINTDCPADKACMRSKCQDPCPGTCGQNALCQVVNHLPSCTCIQGYTGDPFRYCNIIPQQPVQAAPPSNPCNPSPCGPNSQCRENNGQAICSCLPTYVGSPPGCRPECVVSSECPTNKACMNQKCVDPCPGTCGRNADCQVINHSPICSCRQGFTGDPFSQCRPIPPPPPVPTPPQYINPCLPSPCGPLSECRDIGGSPSCSCLPQYTGTPPNCKPECTINAECPSNQACIREKCRDPCPGSCGSGAMCNVINHTPVCTCLEGYTGDPFTNCFPKPPPVEPVVDDDPCNPSPCGPNAQCDNGICTCLPEYQGDPYRGCRPECVLNNDCPRDKACIRNKCLDPCPGTCGQNAICDVINHIPVCSCPNKMSGNPFIQCTQVAAPVEPTPCQPSPCGPYSQCRPVNGQSVCSCLAGYKGSPPGCRPECVVNSDCGGNEACSNQKCVNPCIGTCGVGARCEVINHNPICSCPPRLTGDPFVRCVPMPPPVQQNPTNPCVPSPCGPNAQCRAVGDSPSCSCLPDFQGTPPNCRPECVSNGECPSHLACLNQKCKDPCPGTCGTGALCKVVSHTPQCICPEGYAGNPFSLCTPKLPDPVEEKPTPCQPSPCGANAVCREQNGAGSCSCLSEFIGNPYEGCRPECVINTDCPADKSCMRNKCQDPCPGTCGQNALCQVVNHLPSCTCIQGYTGDPFRYCNIIPPQTIEAAPPVNPCNPSPCGPNSQCRENNGQAICSCLPTYVGSPPGCRPECVASSECASNKACVNRKCVDPCPGTCGHNAQCQVINHSPICSCRQGFTGDPFSQCRPIPPPPPQPTPAAYINPCYPSPCGPFSQCRDVGGSPSCSCLPDYIGTPPNCKPECSINAECASKDACIREKCRDPCPGSCGSSALCSVINHTPICTCPEGFTGDPFTNCFPKPPTVEPVEADDPCNPSPCGPNAQCNDGVCTCLPEYQGDPYRGCRPECVLNNDCPRDRACIRNKCVDPCPGTCGQGALCDVINHIPVCRCPDKMSGNPFIQCIPAAAPVESTPCQPSPCGPYSQCRPVNGQSVCSCLPSYKGSPPACRPECVVNSDCGRTEACSNQKCINPCAGSCGVGARCEVVNHNPICSCPPQFTGDPFVRCQPNPPPPVLQQPTDPCRPTPCGPNSQCKAVQDSPSCSCLPDFIGRPPNCRPECITNSECSSHLACINQKCKDPCPGTCGDAAMCRVVSHSPQCVCPEGYTGDPFTRCNLRQPDPIPPEIATPCRPSPCGANALCKEQNGAGACICLPEFIGNPYEGCRPECVLNTDCPTNRACIQNKCKDPCPGTCGQNALCQVVNHLPSCTCIQGYTGDPFRYCNIIPPRPIEAAPPVNPCNPSPCGPNSQCRENNGQAICSCLPTYVGSPPGCRPECVVSSECATNKACVNQKCVDPCPGTCGQNAQCQVINHSPICSCLAGFTGDPFSQCSRIPPPPPRPTAPAYVNPCFPSPCGPFSECRDIGGSPSCTCLPEYRGAPPNCRPECSINAECSSNLACIREKCRDPCPGSCGYGAVCNVINHTPVCTCPDGYTGDPFANCVLKPPPVEPVVEDDPCNPSPCGPNAQCNNGVCTCLPEYQGDPYRGCRPECVLNADCPRDKACIRNKCTDPCPGTCGQNALCSVINHIPTCSCPERMTGNAFVICRPFEAPPATKPCVPSPCGPNSVCREVNDQAVCTCLPGYIGSPPACRPECSVNSDCSLTRACINLHCSDPCPGTCGIGAECKVINHNPICKCPIQYTGDPFTRCYPIPEAAPIPEAPRNPCLPSPCGPNAICQQTGQSTPSCTCIEGYVGSPPNCRPECVSNSECPSNQACINMKCRDPCPGSCGASAECRVVSHTPNCYCPAGFTGDPFSNCFAAPLQPTPPPSPTNPCVPSPCGPNAICRVEGTYAVCECSPEYQGNPYQGCRPECVVSSDCPMTQACIRSKCADPCPGTCGLGAVCAVSNHIPICSCPPEFTGNAFVSCRPMPSAPPEPSDPCRPSPCGPNTRCSAIQGVANCECLPGFQGSPSSSGGCRPECVISSDCPRNKACVNNKCADPCINVCGYLAVCHVVNHSPICSCPPEYRGDPFVECKQIPAPPPDPCNPSPCGQNGQCRVVNGVASCIYPECVINQDCPRDKACFGQKCKDPCTDACGINAICQAVNHNAVCSCPPAYEGNPRIQCTIQREPPIVIRPECTSDSECSNNKACINEKCADPCQAATTSLCAYNAECRVLMHRPVCVCREGLTGNGLSQCFDIGCRSDSECPPTEACVNKECIDPCRYTQCGLGAECRVISSTARCICPTGTLGDPHVSCLRPQCTSDSECPSHLACRNTRCTDPCDCAPGALCTVFGHIPTCRCPPGYSGNPHVTCNVEPVADTSCKQDADCASKLACFSGDCRNPCFETKPCGENAECLVVDTLPLRTMSCQCLPGFIGDADVRCDRAPVVEPGCSSDSECSVTETCVNRKCVNPCSLSNPCAKNAECQPTNHKAVCRCPPGLVGDPFTNCYRVPADVKPECTADSECPSLRACINQRCQDPCRVNDPCGKGAECTTLNHRPTCACPLGWAGNPQVSCYRPECRVDSDCIYEKACISGNCVSPCTSVTCGRGAECRVTQHVAQCVCPQGTQGDAHVSCVSVGCQYNEDCADHEACDRLNRVCRPVCEKDTCGRRAICTAREHQPICTCDDNTQGDPYVECNDYRQTPRPECTQDSDCGSKLACINKQCQNPCTLPAVCAPDQECRVQDSLPLRTVICQCPADTIAAADGHCTPIRVDVDTRECKVDNDCSDSDRCVRGSCIEACRIDPCGLNAQCVSQGHQAQCSCPPGFRGNSHIECSYDQPTPPPIAECSHNDDCAGDKRCQNQLCVNPCAVGSPCAPGSFCFTNNHQPTCRCPPGFTGDPYTRCNPPADSTVGCVSNSECSPQESCVNRLCVSPCNCGPNADCRVQDHYPICFCKPGYSGNPQIGCEKIGCESDSMCSSDKTCYNGECVNPCILGDPCGTNAECFGANHRAQCKCNPGYQGNPNIRCDHVECNVDADCPLDRTCLEHRCVNPCSDMANPPCASNAICFVRNHVAGCRCPDDMPLGNPMSFCHKPPPPRPNAPECEHDVDCPSKLACIKNTCRNPCTELTPCSSTAMCSVSDTVPVRTMVCTCPIGWVPNEEGDCKPIIVPTPPGCALDSECSSNETCINRMCRNPCNCGPNAECLVSDHRPICSCIPGYDGNPDIGCRIVGCRTESECGSGKACINGHCINPCVVEDPCGNNAECFAIGSRAECRCLSGYQGNPYERCNVIGCRSNSDCPSNRACINAQCINPCVYEHPCAPQAECHIQNHLALCRCPPGLEGNPYTSCRTKIEPECTVDGDCPSLLACFNGRCKDPCTVLEPCQRPAHCQVVSTLPVRTMICECPPGYISSGSGTCKATPPIQKIGECIEDSDCQSDRACVNAICRDPCDCGPNSECRVKDHKPICSCLPGYDGNPDIECVKIGCRHDSDCSSQHACLNRQCVPVCSPDGSSCGTSAVCYGSNHHALCSCPPGMTGNPQVGCVYVQCESNSDCPSDKACVNTKCVSPCEEHNPCSKPAECTVFNHFADCSCPPGYIGDLQRGCKEVERGCESDSECPSQTACINKQCTNPCVSNPCGTNTMCQVFDTVPVRTMACVCLPGYYGNAAVECIKVNECPPDKGFVRDESGNCVCPPGTALNHNDECVRCLPELGFKIDERGHCVCDLEKGLIIDERGNCKCPTDHGYVLDANGYCKPVFRECEVDSDCADHLYCHTETKTCVDPCEEKKCVANAFCNTTRHVAVCQCISGYNRNPDGSCTPPTTHMRTDFPRPDMVVSCLSDGVQVEIHIEEKGFNGVLYVKGHSKDERCRRVVSLPTDSQPRTEIFKVSFGTCGLIHVNGQASFVLVIQKHPMLVTFKTQAYHIKCVYTTGEQNVTLGFNVSMLTTAGTIANTGPPPTCLMRIVTNSGQEINSAEIGDNLMLQVEVQPSSIYGGFARSCVAKTMEDSVENEYIVTDENGCATDPTIFGEWDYNADTQSLLANFNAFKFPSSDNIRFQCNIRVCFGKCQPVNCRGYNAFGRRRRSLDDQKNVTGGGDVAESVSEGSLREEITIESNAILTFERREERYTDSAQGNTAPQLQQIDDICVSMIGFIIALVITALLALVAVAVAVSCWLIAYRRRPKVTGPLPHPPEFPNPLFTTPEPLAEPSPDYLS</sequence>
<feature type="domain" description="EGF-like" evidence="5">
    <location>
        <begin position="1745"/>
        <end position="1783"/>
    </location>
</feature>
<evidence type="ECO:0000256" key="3">
    <source>
        <dbReference type="SAM" id="MobiDB-lite"/>
    </source>
</evidence>
<feature type="domain" description="EGF-like" evidence="5">
    <location>
        <begin position="2444"/>
        <end position="2481"/>
    </location>
</feature>
<feature type="disulfide bond" evidence="2">
    <location>
        <begin position="2124"/>
        <end position="2134"/>
    </location>
</feature>
<dbReference type="InterPro" id="IPR000742">
    <property type="entry name" value="EGF"/>
</dbReference>
<keyword evidence="4" id="KW-1133">Transmembrane helix</keyword>
<feature type="domain" description="EGF-like" evidence="5">
    <location>
        <begin position="2919"/>
        <end position="2958"/>
    </location>
</feature>
<feature type="domain" description="EGF-like" evidence="5">
    <location>
        <begin position="2810"/>
        <end position="2849"/>
    </location>
</feature>
<feature type="domain" description="EGF-like" evidence="5">
    <location>
        <begin position="1530"/>
        <end position="1568"/>
    </location>
</feature>
<evidence type="ECO:0000259" key="6">
    <source>
        <dbReference type="PROSITE" id="PS51034"/>
    </source>
</evidence>
<dbReference type="InterPro" id="IPR009030">
    <property type="entry name" value="Growth_fac_rcpt_cys_sf"/>
</dbReference>
<dbReference type="InterPro" id="IPR048407">
    <property type="entry name" value="Dumpy_DPY"/>
</dbReference>
<feature type="domain" description="EGF-like" evidence="5">
    <location>
        <begin position="1166"/>
        <end position="1203"/>
    </location>
</feature>
<feature type="disulfide bond" evidence="2">
    <location>
        <begin position="2231"/>
        <end position="2241"/>
    </location>
</feature>
<feature type="domain" description="EGF-like" evidence="5">
    <location>
        <begin position="2169"/>
        <end position="2207"/>
    </location>
</feature>